<name>A0ACC0ILZ1_9ERIC</name>
<evidence type="ECO:0000313" key="2">
    <source>
        <dbReference type="Proteomes" id="UP001060215"/>
    </source>
</evidence>
<protein>
    <submittedName>
        <fullName evidence="1">Uncharacterized protein</fullName>
    </submittedName>
</protein>
<organism evidence="1 2">
    <name type="scientific">Camellia lanceoleosa</name>
    <dbReference type="NCBI Taxonomy" id="1840588"/>
    <lineage>
        <taxon>Eukaryota</taxon>
        <taxon>Viridiplantae</taxon>
        <taxon>Streptophyta</taxon>
        <taxon>Embryophyta</taxon>
        <taxon>Tracheophyta</taxon>
        <taxon>Spermatophyta</taxon>
        <taxon>Magnoliopsida</taxon>
        <taxon>eudicotyledons</taxon>
        <taxon>Gunneridae</taxon>
        <taxon>Pentapetalae</taxon>
        <taxon>asterids</taxon>
        <taxon>Ericales</taxon>
        <taxon>Theaceae</taxon>
        <taxon>Camellia</taxon>
    </lineage>
</organism>
<reference evidence="1 2" key="1">
    <citation type="journal article" date="2022" name="Plant J.">
        <title>Chromosome-level genome of Camellia lanceoleosa provides a valuable resource for understanding genome evolution and self-incompatibility.</title>
        <authorList>
            <person name="Gong W."/>
            <person name="Xiao S."/>
            <person name="Wang L."/>
            <person name="Liao Z."/>
            <person name="Chang Y."/>
            <person name="Mo W."/>
            <person name="Hu G."/>
            <person name="Li W."/>
            <person name="Zhao G."/>
            <person name="Zhu H."/>
            <person name="Hu X."/>
            <person name="Ji K."/>
            <person name="Xiang X."/>
            <person name="Song Q."/>
            <person name="Yuan D."/>
            <person name="Jin S."/>
            <person name="Zhang L."/>
        </authorList>
    </citation>
    <scope>NUCLEOTIDE SEQUENCE [LARGE SCALE GENOMIC DNA]</scope>
    <source>
        <strain evidence="1">SQ_2022a</strain>
    </source>
</reference>
<evidence type="ECO:0000313" key="1">
    <source>
        <dbReference type="EMBL" id="KAI8026435.1"/>
    </source>
</evidence>
<comment type="caution">
    <text evidence="1">The sequence shown here is derived from an EMBL/GenBank/DDBJ whole genome shotgun (WGS) entry which is preliminary data.</text>
</comment>
<dbReference type="EMBL" id="CM045760">
    <property type="protein sequence ID" value="KAI8026435.1"/>
    <property type="molecule type" value="Genomic_DNA"/>
</dbReference>
<dbReference type="Proteomes" id="UP001060215">
    <property type="component" value="Chromosome 3"/>
</dbReference>
<accession>A0ACC0ILZ1</accession>
<proteinExistence type="predicted"/>
<gene>
    <name evidence="1" type="ORF">LOK49_LG02G02785</name>
</gene>
<keyword evidence="2" id="KW-1185">Reference proteome</keyword>
<sequence length="132" mass="14495">MLVISPTVSVNRRWVHYTSLPEYTTYTSQFAPEVDPLMSDHTSTHHGHILDPSWSPPPYRTAVGTSVTPLAPLSTTCLSTIIPSASTLFFLYSSSCLGSMSDNWLFELGLELSLARLKALAKFAFGMGLRKA</sequence>